<evidence type="ECO:0000313" key="2">
    <source>
        <dbReference type="Proteomes" id="UP000054018"/>
    </source>
</evidence>
<evidence type="ECO:0000313" key="1">
    <source>
        <dbReference type="EMBL" id="KIK27443.1"/>
    </source>
</evidence>
<protein>
    <submittedName>
        <fullName evidence="1">Uncharacterized protein</fullName>
    </submittedName>
</protein>
<dbReference type="Proteomes" id="UP000054018">
    <property type="component" value="Unassembled WGS sequence"/>
</dbReference>
<accession>A0A0D0A5X4</accession>
<reference evidence="1 2" key="1">
    <citation type="submission" date="2014-04" db="EMBL/GenBank/DDBJ databases">
        <authorList>
            <consortium name="DOE Joint Genome Institute"/>
            <person name="Kuo A."/>
            <person name="Kohler A."/>
            <person name="Costa M.D."/>
            <person name="Nagy L.G."/>
            <person name="Floudas D."/>
            <person name="Copeland A."/>
            <person name="Barry K.W."/>
            <person name="Cichocki N."/>
            <person name="Veneault-Fourrey C."/>
            <person name="LaButti K."/>
            <person name="Lindquist E.A."/>
            <person name="Lipzen A."/>
            <person name="Lundell T."/>
            <person name="Morin E."/>
            <person name="Murat C."/>
            <person name="Sun H."/>
            <person name="Tunlid A."/>
            <person name="Henrissat B."/>
            <person name="Grigoriev I.V."/>
            <person name="Hibbett D.S."/>
            <person name="Martin F."/>
            <person name="Nordberg H.P."/>
            <person name="Cantor M.N."/>
            <person name="Hua S.X."/>
        </authorList>
    </citation>
    <scope>NUCLEOTIDE SEQUENCE [LARGE SCALE GENOMIC DNA]</scope>
    <source>
        <strain evidence="1 2">441</strain>
    </source>
</reference>
<organism evidence="1 2">
    <name type="scientific">Pisolithus microcarpus 441</name>
    <dbReference type="NCBI Taxonomy" id="765257"/>
    <lineage>
        <taxon>Eukaryota</taxon>
        <taxon>Fungi</taxon>
        <taxon>Dikarya</taxon>
        <taxon>Basidiomycota</taxon>
        <taxon>Agaricomycotina</taxon>
        <taxon>Agaricomycetes</taxon>
        <taxon>Agaricomycetidae</taxon>
        <taxon>Boletales</taxon>
        <taxon>Sclerodermatineae</taxon>
        <taxon>Pisolithaceae</taxon>
        <taxon>Pisolithus</taxon>
    </lineage>
</organism>
<name>A0A0D0A5X4_9AGAM</name>
<keyword evidence="2" id="KW-1185">Reference proteome</keyword>
<dbReference type="EMBL" id="KN833696">
    <property type="protein sequence ID" value="KIK27443.1"/>
    <property type="molecule type" value="Genomic_DNA"/>
</dbReference>
<gene>
    <name evidence="1" type="ORF">PISMIDRAFT_185556</name>
</gene>
<dbReference type="AlphaFoldDB" id="A0A0D0A5X4"/>
<sequence>MMSTMGKDGVWAGKTPLQAQFYLFLFYVRSVGSATDRKISRHLSIARDNKQASYVDDQRGPHSVLLGSPRRLQGVSLIVIFVRHRLAAMRCTQSKQVLHSSLMQHGYSSPLPLHCIALYRATTAVWMSVASS</sequence>
<proteinExistence type="predicted"/>
<dbReference type="HOGENOM" id="CLU_1917881_0_0_1"/>
<reference evidence="2" key="2">
    <citation type="submission" date="2015-01" db="EMBL/GenBank/DDBJ databases">
        <title>Evolutionary Origins and Diversification of the Mycorrhizal Mutualists.</title>
        <authorList>
            <consortium name="DOE Joint Genome Institute"/>
            <consortium name="Mycorrhizal Genomics Consortium"/>
            <person name="Kohler A."/>
            <person name="Kuo A."/>
            <person name="Nagy L.G."/>
            <person name="Floudas D."/>
            <person name="Copeland A."/>
            <person name="Barry K.W."/>
            <person name="Cichocki N."/>
            <person name="Veneault-Fourrey C."/>
            <person name="LaButti K."/>
            <person name="Lindquist E.A."/>
            <person name="Lipzen A."/>
            <person name="Lundell T."/>
            <person name="Morin E."/>
            <person name="Murat C."/>
            <person name="Riley R."/>
            <person name="Ohm R."/>
            <person name="Sun H."/>
            <person name="Tunlid A."/>
            <person name="Henrissat B."/>
            <person name="Grigoriev I.V."/>
            <person name="Hibbett D.S."/>
            <person name="Martin F."/>
        </authorList>
    </citation>
    <scope>NUCLEOTIDE SEQUENCE [LARGE SCALE GENOMIC DNA]</scope>
    <source>
        <strain evidence="2">441</strain>
    </source>
</reference>